<gene>
    <name evidence="1" type="ORF">bsdtw1_01137</name>
</gene>
<dbReference type="InterPro" id="IPR009351">
    <property type="entry name" value="AlkZ-like"/>
</dbReference>
<organism evidence="1 2">
    <name type="scientific">Clostridium fungisolvens</name>
    <dbReference type="NCBI Taxonomy" id="1604897"/>
    <lineage>
        <taxon>Bacteria</taxon>
        <taxon>Bacillati</taxon>
        <taxon>Bacillota</taxon>
        <taxon>Clostridia</taxon>
        <taxon>Eubacteriales</taxon>
        <taxon>Clostridiaceae</taxon>
        <taxon>Clostridium</taxon>
    </lineage>
</organism>
<dbReference type="RefSeq" id="WP_183276603.1">
    <property type="nucleotide sequence ID" value="NZ_BLZR01000001.1"/>
</dbReference>
<dbReference type="EMBL" id="BLZR01000001">
    <property type="protein sequence ID" value="GFP75071.1"/>
    <property type="molecule type" value="Genomic_DNA"/>
</dbReference>
<dbReference type="PANTHER" id="PTHR30528">
    <property type="entry name" value="CYTOPLASMIC PROTEIN"/>
    <property type="match status" value="1"/>
</dbReference>
<keyword evidence="2" id="KW-1185">Reference proteome</keyword>
<dbReference type="PANTHER" id="PTHR30528:SF0">
    <property type="entry name" value="CYTOPLASMIC PROTEIN"/>
    <property type="match status" value="1"/>
</dbReference>
<sequence length="409" mass="48990">MRITKKEAARFILNHQKLLPSRELKGKNGIMEFINLVGAIQFDPLDVAGYNSNLVLQSRIKNFKASMLYELLYEDRKLIDGWDKNMCIFSTEDWPYFKRYREEWFERFSNRDVEIDKILEFIRRDIREKGPLSSKDLEFDTKVDWAWAPTRASRAALESMYFWGELIVHHKLRTRRFYDFADKYIEKEILEKVDPNKNLTEYFKWAIKRRIGAIGLLWNKPSDAWLGIHWMKSDDRKTAFQELIDGGEVLPIEVEDIEHILYIRKDDIKALYKTLSSSKVPSKASFIAPLDNLMWDRKLIKEIFEFQYTWEVYKPKEIREYGYYVLPVLYKDKFIARFEPKYNKKSKTLEIINWWWEENITLTKAMENALVKCFSDFMEYLGAEYIEVNGIDVLEKLVFNTNLVNKKLP</sequence>
<accession>A0A6V8SE18</accession>
<dbReference type="Proteomes" id="UP000580568">
    <property type="component" value="Unassembled WGS sequence"/>
</dbReference>
<dbReference type="Pfam" id="PF06224">
    <property type="entry name" value="AlkZ-like"/>
    <property type="match status" value="1"/>
</dbReference>
<reference evidence="1 2" key="1">
    <citation type="submission" date="2020-07" db="EMBL/GenBank/DDBJ databases">
        <title>A new beta-1,3-glucan-decomposing anaerobic bacterium isolated from anoxic soil subjected to biological soil disinfestation.</title>
        <authorList>
            <person name="Ueki A."/>
            <person name="Tonouchi A."/>
        </authorList>
    </citation>
    <scope>NUCLEOTIDE SEQUENCE [LARGE SCALE GENOMIC DNA]</scope>
    <source>
        <strain evidence="1 2">TW1</strain>
    </source>
</reference>
<name>A0A6V8SE18_9CLOT</name>
<comment type="caution">
    <text evidence="1">The sequence shown here is derived from an EMBL/GenBank/DDBJ whole genome shotgun (WGS) entry which is preliminary data.</text>
</comment>
<dbReference type="AlphaFoldDB" id="A0A6V8SE18"/>
<evidence type="ECO:0000313" key="2">
    <source>
        <dbReference type="Proteomes" id="UP000580568"/>
    </source>
</evidence>
<proteinExistence type="predicted"/>
<evidence type="ECO:0008006" key="3">
    <source>
        <dbReference type="Google" id="ProtNLM"/>
    </source>
</evidence>
<protein>
    <recommendedName>
        <fullName evidence="3">Winged helix-turn-helix domain-containing protein</fullName>
    </recommendedName>
</protein>
<evidence type="ECO:0000313" key="1">
    <source>
        <dbReference type="EMBL" id="GFP75071.1"/>
    </source>
</evidence>